<evidence type="ECO:0000313" key="1">
    <source>
        <dbReference type="EMBL" id="KAJ6406898.1"/>
    </source>
</evidence>
<keyword evidence="2" id="KW-1185">Reference proteome</keyword>
<name>A0AAD6JKM8_9ROSI</name>
<reference evidence="1 2" key="1">
    <citation type="journal article" date="2023" name="Int. J. Mol. Sci.">
        <title>De Novo Assembly and Annotation of 11 Diverse Shrub Willow (Salix) Genomes Reveals Novel Gene Organization in Sex-Linked Regions.</title>
        <authorList>
            <person name="Hyden B."/>
            <person name="Feng K."/>
            <person name="Yates T.B."/>
            <person name="Jawdy S."/>
            <person name="Cereghino C."/>
            <person name="Smart L.B."/>
            <person name="Muchero W."/>
        </authorList>
    </citation>
    <scope>NUCLEOTIDE SEQUENCE [LARGE SCALE GENOMIC DNA]</scope>
    <source>
        <tissue evidence="1">Shoot tip</tissue>
    </source>
</reference>
<evidence type="ECO:0000313" key="2">
    <source>
        <dbReference type="Proteomes" id="UP001162972"/>
    </source>
</evidence>
<accession>A0AAD6JKM8</accession>
<dbReference type="Proteomes" id="UP001162972">
    <property type="component" value="Chromosome 6"/>
</dbReference>
<gene>
    <name evidence="1" type="ORF">OIU84_010418</name>
</gene>
<protein>
    <recommendedName>
        <fullName evidence="3">Adenylate kinase</fullName>
    </recommendedName>
</protein>
<organism evidence="1 2">
    <name type="scientific">Salix udensis</name>
    <dbReference type="NCBI Taxonomy" id="889485"/>
    <lineage>
        <taxon>Eukaryota</taxon>
        <taxon>Viridiplantae</taxon>
        <taxon>Streptophyta</taxon>
        <taxon>Embryophyta</taxon>
        <taxon>Tracheophyta</taxon>
        <taxon>Spermatophyta</taxon>
        <taxon>Magnoliopsida</taxon>
        <taxon>eudicotyledons</taxon>
        <taxon>Gunneridae</taxon>
        <taxon>Pentapetalae</taxon>
        <taxon>rosids</taxon>
        <taxon>fabids</taxon>
        <taxon>Malpighiales</taxon>
        <taxon>Salicaceae</taxon>
        <taxon>Saliceae</taxon>
        <taxon>Salix</taxon>
    </lineage>
</organism>
<evidence type="ECO:0008006" key="3">
    <source>
        <dbReference type="Google" id="ProtNLM"/>
    </source>
</evidence>
<dbReference type="EMBL" id="JAPFFJ010000016">
    <property type="protein sequence ID" value="KAJ6406898.1"/>
    <property type="molecule type" value="Genomic_DNA"/>
</dbReference>
<dbReference type="AlphaFoldDB" id="A0AAD6JKM8"/>
<proteinExistence type="predicted"/>
<comment type="caution">
    <text evidence="1">The sequence shown here is derived from an EMBL/GenBank/DDBJ whole genome shotgun (WGS) entry which is preliminary data.</text>
</comment>
<sequence length="120" mass="13458">MPAFTMRRGQPFLKSRTKQLSVKNTSQSSLQHRHLVSIGPNTTTLLRINSKPKGMLRVNCSTNKPLKVMISGALGSGKGTQRELIVKNVPGGILIDRYVGRRLDPETGQIYYILKHYDHD</sequence>